<gene>
    <name evidence="4" type="ORF">CTI12_AA304870</name>
</gene>
<reference evidence="4 5" key="1">
    <citation type="journal article" date="2018" name="Mol. Plant">
        <title>The genome of Artemisia annua provides insight into the evolution of Asteraceae family and artemisinin biosynthesis.</title>
        <authorList>
            <person name="Shen Q."/>
            <person name="Zhang L."/>
            <person name="Liao Z."/>
            <person name="Wang S."/>
            <person name="Yan T."/>
            <person name="Shi P."/>
            <person name="Liu M."/>
            <person name="Fu X."/>
            <person name="Pan Q."/>
            <person name="Wang Y."/>
            <person name="Lv Z."/>
            <person name="Lu X."/>
            <person name="Zhang F."/>
            <person name="Jiang W."/>
            <person name="Ma Y."/>
            <person name="Chen M."/>
            <person name="Hao X."/>
            <person name="Li L."/>
            <person name="Tang Y."/>
            <person name="Lv G."/>
            <person name="Zhou Y."/>
            <person name="Sun X."/>
            <person name="Brodelius P.E."/>
            <person name="Rose J.K.C."/>
            <person name="Tang K."/>
        </authorList>
    </citation>
    <scope>NUCLEOTIDE SEQUENCE [LARGE SCALE GENOMIC DNA]</scope>
    <source>
        <strain evidence="5">cv. Huhao1</strain>
        <tissue evidence="4">Leaf</tissue>
    </source>
</reference>
<keyword evidence="3" id="KW-0012">Acyltransferase</keyword>
<dbReference type="PANTHER" id="PTHR31623">
    <property type="entry name" value="F21J9.9"/>
    <property type="match status" value="1"/>
</dbReference>
<evidence type="ECO:0000313" key="4">
    <source>
        <dbReference type="EMBL" id="PWA68839.1"/>
    </source>
</evidence>
<dbReference type="EMBL" id="PKPP01003557">
    <property type="protein sequence ID" value="PWA68839.1"/>
    <property type="molecule type" value="Genomic_DNA"/>
</dbReference>
<keyword evidence="5" id="KW-1185">Reference proteome</keyword>
<keyword evidence="2 4" id="KW-0808">Transferase</keyword>
<sequence>MMMNIEKHSSKLVKPFVPTPPTLRHYKIGLVDELMPFINVGVALYFPAKSNHDAEFVTRLEKSLEKTLTRLYPLAGRFDNKTLTIDCNDQGVKFIYAKVNIKLQDILAPNVNVKFVDDFIPSNKFAIDQFHEPLLTVQVTMFECGSVALGVNASHKIVDASTLSTFITEWAAMNQKENEIESTGPGFNSSSLFPGRCLSPFPLQLITEDMSTKYTRMILSFNESAISKLKAKAMAKENICTKYYSKVQLVSSILWKAFIDVDRATNNIPKNYILLQAVSLREKMASLIPKNSCGNILAFCATEAKNAETSEELADLLTNNVKKTINSFSNVRHDSEDGQTTILNVVTLKDVNVQESTHVLIVTSWSKFPFYEADFGFGKPAWAAPASVALQRAACLMDDAQGNGVDAHFMVEVENVPYFERALKCISFAD</sequence>
<evidence type="ECO:0000313" key="5">
    <source>
        <dbReference type="Proteomes" id="UP000245207"/>
    </source>
</evidence>
<dbReference type="STRING" id="35608.A0A2U1N5S7"/>
<dbReference type="AlphaFoldDB" id="A0A2U1N5S7"/>
<evidence type="ECO:0000256" key="3">
    <source>
        <dbReference type="ARBA" id="ARBA00023315"/>
    </source>
</evidence>
<dbReference type="Pfam" id="PF02458">
    <property type="entry name" value="Transferase"/>
    <property type="match status" value="1"/>
</dbReference>
<dbReference type="OrthoDB" id="667639at2759"/>
<dbReference type="GO" id="GO:0016746">
    <property type="term" value="F:acyltransferase activity"/>
    <property type="evidence" value="ECO:0007669"/>
    <property type="project" value="UniProtKB-KW"/>
</dbReference>
<dbReference type="PANTHER" id="PTHR31623:SF70">
    <property type="entry name" value="TRANSFERASE, CHLORAMPHENICOL ACETYLTRANSFERASE-LIKE DOMAIN PROTEIN"/>
    <property type="match status" value="1"/>
</dbReference>
<dbReference type="Gene3D" id="3.30.559.10">
    <property type="entry name" value="Chloramphenicol acetyltransferase-like domain"/>
    <property type="match status" value="2"/>
</dbReference>
<protein>
    <submittedName>
        <fullName evidence="4">Transferase, Chloramphenicol acetyltransferase-like domain protein</fullName>
    </submittedName>
</protein>
<dbReference type="InterPro" id="IPR023213">
    <property type="entry name" value="CAT-like_dom_sf"/>
</dbReference>
<proteinExistence type="inferred from homology"/>
<name>A0A2U1N5S7_ARTAN</name>
<accession>A0A2U1N5S7</accession>
<organism evidence="4 5">
    <name type="scientific">Artemisia annua</name>
    <name type="common">Sweet wormwood</name>
    <dbReference type="NCBI Taxonomy" id="35608"/>
    <lineage>
        <taxon>Eukaryota</taxon>
        <taxon>Viridiplantae</taxon>
        <taxon>Streptophyta</taxon>
        <taxon>Embryophyta</taxon>
        <taxon>Tracheophyta</taxon>
        <taxon>Spermatophyta</taxon>
        <taxon>Magnoliopsida</taxon>
        <taxon>eudicotyledons</taxon>
        <taxon>Gunneridae</taxon>
        <taxon>Pentapetalae</taxon>
        <taxon>asterids</taxon>
        <taxon>campanulids</taxon>
        <taxon>Asterales</taxon>
        <taxon>Asteraceae</taxon>
        <taxon>Asteroideae</taxon>
        <taxon>Anthemideae</taxon>
        <taxon>Artemisiinae</taxon>
        <taxon>Artemisia</taxon>
    </lineage>
</organism>
<comment type="caution">
    <text evidence="4">The sequence shown here is derived from an EMBL/GenBank/DDBJ whole genome shotgun (WGS) entry which is preliminary data.</text>
</comment>
<comment type="similarity">
    <text evidence="1">Belongs to the plant acyltransferase family.</text>
</comment>
<evidence type="ECO:0000256" key="1">
    <source>
        <dbReference type="ARBA" id="ARBA00009861"/>
    </source>
</evidence>
<dbReference type="Proteomes" id="UP000245207">
    <property type="component" value="Unassembled WGS sequence"/>
</dbReference>
<evidence type="ECO:0000256" key="2">
    <source>
        <dbReference type="ARBA" id="ARBA00022679"/>
    </source>
</evidence>